<evidence type="ECO:0000313" key="3">
    <source>
        <dbReference type="EMBL" id="GAA0873016.1"/>
    </source>
</evidence>
<dbReference type="Proteomes" id="UP001500507">
    <property type="component" value="Unassembled WGS sequence"/>
</dbReference>
<proteinExistence type="predicted"/>
<name>A0ABN1MIH9_9FLAO</name>
<keyword evidence="1" id="KW-0175">Coiled coil</keyword>
<feature type="coiled-coil region" evidence="1">
    <location>
        <begin position="83"/>
        <end position="110"/>
    </location>
</feature>
<dbReference type="InterPro" id="IPR024311">
    <property type="entry name" value="Lipocalin-like"/>
</dbReference>
<evidence type="ECO:0000256" key="1">
    <source>
        <dbReference type="SAM" id="Coils"/>
    </source>
</evidence>
<gene>
    <name evidence="3" type="ORF">GCM10009117_21630</name>
</gene>
<accession>A0ABN1MIH9</accession>
<protein>
    <submittedName>
        <fullName evidence="3">Lipocalin family protein</fullName>
    </submittedName>
</protein>
<sequence length="127" mass="14813">MTQCKQNISLADAEDLNGYWQIEKVEFTDGTVKEFRANPTVDYIFIEGDQGIRKKVRPQFDGTFTTSDSQENITITKEGESLVLIYETDMDRWKENLLALEAEEFRIQNEEGVIYTYKKFEPININN</sequence>
<feature type="domain" description="Lipocalin-like" evidence="2">
    <location>
        <begin position="16"/>
        <end position="90"/>
    </location>
</feature>
<organism evidence="3 4">
    <name type="scientific">Gangjinia marincola</name>
    <dbReference type="NCBI Taxonomy" id="578463"/>
    <lineage>
        <taxon>Bacteria</taxon>
        <taxon>Pseudomonadati</taxon>
        <taxon>Bacteroidota</taxon>
        <taxon>Flavobacteriia</taxon>
        <taxon>Flavobacteriales</taxon>
        <taxon>Flavobacteriaceae</taxon>
        <taxon>Gangjinia</taxon>
    </lineage>
</organism>
<dbReference type="Pfam" id="PF13648">
    <property type="entry name" value="Lipocalin_4"/>
    <property type="match status" value="1"/>
</dbReference>
<keyword evidence="4" id="KW-1185">Reference proteome</keyword>
<evidence type="ECO:0000259" key="2">
    <source>
        <dbReference type="Pfam" id="PF13648"/>
    </source>
</evidence>
<dbReference type="EMBL" id="BAAAFG010000016">
    <property type="protein sequence ID" value="GAA0873016.1"/>
    <property type="molecule type" value="Genomic_DNA"/>
</dbReference>
<reference evidence="3 4" key="1">
    <citation type="journal article" date="2019" name="Int. J. Syst. Evol. Microbiol.">
        <title>The Global Catalogue of Microorganisms (GCM) 10K type strain sequencing project: providing services to taxonomists for standard genome sequencing and annotation.</title>
        <authorList>
            <consortium name="The Broad Institute Genomics Platform"/>
            <consortium name="The Broad Institute Genome Sequencing Center for Infectious Disease"/>
            <person name="Wu L."/>
            <person name="Ma J."/>
        </authorList>
    </citation>
    <scope>NUCLEOTIDE SEQUENCE [LARGE SCALE GENOMIC DNA]</scope>
    <source>
        <strain evidence="3 4">JCM 16082</strain>
    </source>
</reference>
<comment type="caution">
    <text evidence="3">The sequence shown here is derived from an EMBL/GenBank/DDBJ whole genome shotgun (WGS) entry which is preliminary data.</text>
</comment>
<evidence type="ECO:0000313" key="4">
    <source>
        <dbReference type="Proteomes" id="UP001500507"/>
    </source>
</evidence>